<dbReference type="RefSeq" id="WP_185006530.1">
    <property type="nucleotide sequence ID" value="NZ_BAAAUI010000005.1"/>
</dbReference>
<evidence type="ECO:0000313" key="1">
    <source>
        <dbReference type="EMBL" id="MBB4680599.1"/>
    </source>
</evidence>
<dbReference type="EMBL" id="JACHMH010000001">
    <property type="protein sequence ID" value="MBB4680599.1"/>
    <property type="molecule type" value="Genomic_DNA"/>
</dbReference>
<name>A0A7W7CJI8_9PSEU</name>
<reference evidence="1 2" key="1">
    <citation type="submission" date="2020-08" db="EMBL/GenBank/DDBJ databases">
        <title>Sequencing the genomes of 1000 actinobacteria strains.</title>
        <authorList>
            <person name="Klenk H.-P."/>
        </authorList>
    </citation>
    <scope>NUCLEOTIDE SEQUENCE [LARGE SCALE GENOMIC DNA]</scope>
    <source>
        <strain evidence="1 2">DSM 44230</strain>
    </source>
</reference>
<organism evidence="1 2">
    <name type="scientific">Crossiella cryophila</name>
    <dbReference type="NCBI Taxonomy" id="43355"/>
    <lineage>
        <taxon>Bacteria</taxon>
        <taxon>Bacillati</taxon>
        <taxon>Actinomycetota</taxon>
        <taxon>Actinomycetes</taxon>
        <taxon>Pseudonocardiales</taxon>
        <taxon>Pseudonocardiaceae</taxon>
        <taxon>Crossiella</taxon>
    </lineage>
</organism>
<dbReference type="Proteomes" id="UP000533598">
    <property type="component" value="Unassembled WGS sequence"/>
</dbReference>
<sequence>MTALDLVRELPDIEVLRTRCRAMAALEIVLNEDPAARYFGFDPDWTPERALAWMANGSGDEYSIVFQEAGVFVRGFDHESAMSPCLNDDGELWPGLVDDLPTDFHDLVEEPAFSVDDVLAATVVVWRRWNGTRWQTGELVFPAGDDPDGARWLFQVVVTEGPNGYHEFAQDYYQRKLDYRAVREVWLGGPVTEALTRRLAPEADWARVRDEVAALGYPLG</sequence>
<protein>
    <submittedName>
        <fullName evidence="1">Uncharacterized protein</fullName>
    </submittedName>
</protein>
<comment type="caution">
    <text evidence="1">The sequence shown here is derived from an EMBL/GenBank/DDBJ whole genome shotgun (WGS) entry which is preliminary data.</text>
</comment>
<accession>A0A7W7CJI8</accession>
<keyword evidence="2" id="KW-1185">Reference proteome</keyword>
<gene>
    <name evidence="1" type="ORF">HNR67_006717</name>
</gene>
<evidence type="ECO:0000313" key="2">
    <source>
        <dbReference type="Proteomes" id="UP000533598"/>
    </source>
</evidence>
<dbReference type="AlphaFoldDB" id="A0A7W7CJI8"/>
<proteinExistence type="predicted"/>